<dbReference type="GO" id="GO:0008654">
    <property type="term" value="P:phospholipid biosynthetic process"/>
    <property type="evidence" value="ECO:0007669"/>
    <property type="project" value="UniProtKB-KW"/>
</dbReference>
<feature type="transmembrane region" description="Helical" evidence="9">
    <location>
        <begin position="45"/>
        <end position="63"/>
    </location>
</feature>
<dbReference type="Pfam" id="PF10261">
    <property type="entry name" value="FIT"/>
    <property type="match status" value="1"/>
</dbReference>
<keyword evidence="11" id="KW-1185">Reference proteome</keyword>
<evidence type="ECO:0000256" key="7">
    <source>
        <dbReference type="ARBA" id="ARBA00023136"/>
    </source>
</evidence>
<feature type="transmembrane region" description="Helical" evidence="9">
    <location>
        <begin position="277"/>
        <end position="297"/>
    </location>
</feature>
<evidence type="ECO:0000256" key="4">
    <source>
        <dbReference type="ARBA" id="ARBA00022824"/>
    </source>
</evidence>
<proteinExistence type="inferred from homology"/>
<keyword evidence="3 8" id="KW-0378">Hydrolase</keyword>
<dbReference type="GO" id="GO:0005789">
    <property type="term" value="C:endoplasmic reticulum membrane"/>
    <property type="evidence" value="ECO:0007669"/>
    <property type="project" value="UniProtKB-SubCell"/>
</dbReference>
<dbReference type="OMA" id="CERIHAS"/>
<dbReference type="GO" id="GO:0010945">
    <property type="term" value="F:coenzyme A diphosphatase activity"/>
    <property type="evidence" value="ECO:0007669"/>
    <property type="project" value="InterPro"/>
</dbReference>
<keyword evidence="8" id="KW-1208">Phospholipid metabolism</keyword>
<evidence type="ECO:0000256" key="3">
    <source>
        <dbReference type="ARBA" id="ARBA00022801"/>
    </source>
</evidence>
<dbReference type="EMBL" id="KL660756">
    <property type="protein sequence ID" value="KFA63150.1"/>
    <property type="molecule type" value="Genomic_DNA"/>
</dbReference>
<comment type="catalytic activity">
    <reaction evidence="8">
        <text>an acyl-CoA + H2O = an acyl-4'-phosphopantetheine + adenosine 3',5'-bisphosphate + 2 H(+)</text>
        <dbReference type="Rhea" id="RHEA:50044"/>
        <dbReference type="ChEBI" id="CHEBI:15377"/>
        <dbReference type="ChEBI" id="CHEBI:15378"/>
        <dbReference type="ChEBI" id="CHEBI:58342"/>
        <dbReference type="ChEBI" id="CHEBI:58343"/>
        <dbReference type="ChEBI" id="CHEBI:132023"/>
    </reaction>
</comment>
<dbReference type="InterPro" id="IPR019388">
    <property type="entry name" value="FIT"/>
</dbReference>
<dbReference type="InParanoid" id="A0A084QGR5"/>
<comment type="similarity">
    <text evidence="8">Belongs to the FIT family. Fungal FIT2B/SCS3 subfamily.</text>
</comment>
<evidence type="ECO:0000313" key="11">
    <source>
        <dbReference type="Proteomes" id="UP000028524"/>
    </source>
</evidence>
<keyword evidence="8" id="KW-0594">Phospholipid biosynthesis</keyword>
<comment type="catalytic activity">
    <reaction evidence="8">
        <text>hexadecanoyl-CoA + H2O = S-hexadecanoyl-4'-phosphopantetheine + adenosine 3',5'-bisphosphate + 2 H(+)</text>
        <dbReference type="Rhea" id="RHEA:50032"/>
        <dbReference type="ChEBI" id="CHEBI:15377"/>
        <dbReference type="ChEBI" id="CHEBI:15378"/>
        <dbReference type="ChEBI" id="CHEBI:57379"/>
        <dbReference type="ChEBI" id="CHEBI:58343"/>
        <dbReference type="ChEBI" id="CHEBI:132018"/>
    </reaction>
</comment>
<dbReference type="InterPro" id="IPR046400">
    <property type="entry name" value="SCS3"/>
</dbReference>
<evidence type="ECO:0000256" key="2">
    <source>
        <dbReference type="ARBA" id="ARBA00022692"/>
    </source>
</evidence>
<feature type="transmembrane region" description="Helical" evidence="9">
    <location>
        <begin position="213"/>
        <end position="232"/>
    </location>
</feature>
<dbReference type="HOGENOM" id="CLU_048143_0_0_1"/>
<dbReference type="AlphaFoldDB" id="A0A084QGR5"/>
<keyword evidence="2 8" id="KW-0812">Transmembrane</keyword>
<evidence type="ECO:0000256" key="8">
    <source>
        <dbReference type="HAMAP-Rule" id="MF_03231"/>
    </source>
</evidence>
<evidence type="ECO:0000256" key="9">
    <source>
        <dbReference type="SAM" id="Phobius"/>
    </source>
</evidence>
<feature type="transmembrane region" description="Helical" evidence="9">
    <location>
        <begin position="303"/>
        <end position="320"/>
    </location>
</feature>
<evidence type="ECO:0000256" key="6">
    <source>
        <dbReference type="ARBA" id="ARBA00023098"/>
    </source>
</evidence>
<comment type="subcellular location">
    <subcellularLocation>
        <location evidence="1 8">Endoplasmic reticulum membrane</location>
        <topology evidence="1 8">Multi-pass membrane protein</topology>
    </subcellularLocation>
</comment>
<feature type="active site" evidence="8">
    <location>
        <position position="212"/>
    </location>
</feature>
<keyword evidence="4 8" id="KW-0256">Endoplasmic reticulum</keyword>
<dbReference type="Proteomes" id="UP000028524">
    <property type="component" value="Unassembled WGS sequence"/>
</dbReference>
<sequence>MVTTRRGVKTSPELDNFDVNMAASSSATTSPTRTPPFLPTPLETIALATFPALLVFGTVFSTLSPQTRAAPYDPVSQSHYQDASLAPSYFARKSNIFNVFFVKRGWGWTSLALALFLLTHPSVGVPGTLTLTRRRARAGLRWVLATTWWFLVTQWCFGAPVIDRGFRWTGGKCEIAEVEVAMGDTSVGEMVTAVACKAAGGRWKGGHDISGHVFLLVLSIGFLAQEVVWPVMRWTGWRKEERCVVMPDGALKSANVEAETRVGEGAGKAALTIGGQAALGVIGLSLWMLLMTAIYFHTWFEKFTGLVTALIALYAVYYVPRFVPALRQTIGLPGI</sequence>
<dbReference type="GO" id="GO:0140042">
    <property type="term" value="P:lipid droplet formation"/>
    <property type="evidence" value="ECO:0007669"/>
    <property type="project" value="UniProtKB-UniRule"/>
</dbReference>
<gene>
    <name evidence="8" type="primary">SCS3</name>
    <name evidence="8" type="synonym">FIT2B</name>
    <name evidence="10" type="ORF">S40285_04776</name>
</gene>
<dbReference type="FunCoup" id="A0A084QGR5">
    <property type="interactions" value="78"/>
</dbReference>
<dbReference type="OrthoDB" id="5579088at2759"/>
<name>A0A084QGR5_STAC4</name>
<dbReference type="HAMAP" id="MF_03231">
    <property type="entry name" value="SCS3"/>
    <property type="match status" value="1"/>
</dbReference>
<dbReference type="EC" id="3.6.1.-" evidence="8"/>
<dbReference type="PANTHER" id="PTHR23129">
    <property type="entry name" value="ACYL-COENZYME A DIPHOSPHATASE FITM2"/>
    <property type="match status" value="1"/>
</dbReference>
<comment type="function">
    <text evidence="8">Fatty acyl-coenzyme A (CoA) diphosphatase that hydrolyzes fatty acyl-CoA to yield acyl-4'-phosphopantetheine and adenosine 3',5'-bisphosphate. Preferentially hydrolyzes unsaturated long-chain acyl-CoA substrates in the endoplasmic reticulum (ER) lumen. This catalytic activity is required for maintaining ER structure and for lipid droplets (LDs) biogenesis, which are lipid storage organelles involved in maintaining lipid and energy homeostasis. May directly bind to diacylglycerol (DAGs) and triacylglycerol, which is also important for LD biogenesis. May support directional budding of nacent LDs from the ER into the cytosol by reducing DAG levels at sites of LD formation. May play a role in the regulation of cell morphology and cytoskeletal organization. Involved in phospholipid biosynthesis.</text>
</comment>
<feature type="transmembrane region" description="Helical" evidence="9">
    <location>
        <begin position="142"/>
        <end position="162"/>
    </location>
</feature>
<organism evidence="10 11">
    <name type="scientific">Stachybotrys chlorohalonatus (strain IBT 40285)</name>
    <dbReference type="NCBI Taxonomy" id="1283841"/>
    <lineage>
        <taxon>Eukaryota</taxon>
        <taxon>Fungi</taxon>
        <taxon>Dikarya</taxon>
        <taxon>Ascomycota</taxon>
        <taxon>Pezizomycotina</taxon>
        <taxon>Sordariomycetes</taxon>
        <taxon>Hypocreomycetidae</taxon>
        <taxon>Hypocreales</taxon>
        <taxon>Stachybotryaceae</taxon>
        <taxon>Stachybotrys</taxon>
    </lineage>
</organism>
<reference evidence="10 11" key="1">
    <citation type="journal article" date="2014" name="BMC Genomics">
        <title>Comparative genome sequencing reveals chemotype-specific gene clusters in the toxigenic black mold Stachybotrys.</title>
        <authorList>
            <person name="Semeiks J."/>
            <person name="Borek D."/>
            <person name="Otwinowski Z."/>
            <person name="Grishin N.V."/>
        </authorList>
    </citation>
    <scope>NUCLEOTIDE SEQUENCE [LARGE SCALE GENOMIC DNA]</scope>
    <source>
        <strain evidence="10 11">IBT 40285</strain>
    </source>
</reference>
<evidence type="ECO:0000256" key="5">
    <source>
        <dbReference type="ARBA" id="ARBA00022989"/>
    </source>
</evidence>
<accession>A0A084QGR5</accession>
<comment type="catalytic activity">
    <reaction evidence="8">
        <text>(5Z,8Z,11Z,14Z)-eicosatetraenoyl-CoA + H2O = S-(5Z,8Z,11Z,14Z-eicosatetraenoyl)-4'-phosphopantetheine + adenosine 3',5'-bisphosphate + 2 H(+)</text>
        <dbReference type="Rhea" id="RHEA:65568"/>
        <dbReference type="ChEBI" id="CHEBI:15377"/>
        <dbReference type="ChEBI" id="CHEBI:15378"/>
        <dbReference type="ChEBI" id="CHEBI:57368"/>
        <dbReference type="ChEBI" id="CHEBI:58343"/>
        <dbReference type="ChEBI" id="CHEBI:156554"/>
    </reaction>
</comment>
<keyword evidence="6" id="KW-0443">Lipid metabolism</keyword>
<comment type="catalytic activity">
    <reaction evidence="8">
        <text>(9Z)-octadecenoyl-CoA + H2O = S-(9Z-octadecenoyl)-4'-phosphopantetheine + adenosine 3',5'-bisphosphate + 2 H(+)</text>
        <dbReference type="Rhea" id="RHEA:65564"/>
        <dbReference type="ChEBI" id="CHEBI:15377"/>
        <dbReference type="ChEBI" id="CHEBI:15378"/>
        <dbReference type="ChEBI" id="CHEBI:57387"/>
        <dbReference type="ChEBI" id="CHEBI:58343"/>
        <dbReference type="ChEBI" id="CHEBI:156553"/>
    </reaction>
</comment>
<dbReference type="PANTHER" id="PTHR23129:SF0">
    <property type="entry name" value="ACYL-COENZYME A DIPHOSPHATASE FITM2"/>
    <property type="match status" value="1"/>
</dbReference>
<keyword evidence="5 8" id="KW-1133">Transmembrane helix</keyword>
<evidence type="ECO:0000313" key="10">
    <source>
        <dbReference type="EMBL" id="KFA63150.1"/>
    </source>
</evidence>
<dbReference type="STRING" id="1283841.A0A084QGR5"/>
<evidence type="ECO:0000256" key="1">
    <source>
        <dbReference type="ARBA" id="ARBA00004477"/>
    </source>
</evidence>
<feature type="active site" evidence="8">
    <location>
        <position position="297"/>
    </location>
</feature>
<protein>
    <recommendedName>
        <fullName evidence="8">Acyl-coenzyme A diphosphatase SCS3</fullName>
        <ecNumber evidence="8">3.6.1.-</ecNumber>
    </recommendedName>
    <alternativeName>
        <fullName evidence="8">FIT family protein SCS3</fullName>
    </alternativeName>
</protein>
<keyword evidence="8" id="KW-0444">Lipid biosynthesis</keyword>
<keyword evidence="7 8" id="KW-0472">Membrane</keyword>